<dbReference type="Proteomes" id="UP001214415">
    <property type="component" value="Chromosome 1"/>
</dbReference>
<organism evidence="11 12">
    <name type="scientific">Malassezia equina</name>
    <dbReference type="NCBI Taxonomy" id="1381935"/>
    <lineage>
        <taxon>Eukaryota</taxon>
        <taxon>Fungi</taxon>
        <taxon>Dikarya</taxon>
        <taxon>Basidiomycota</taxon>
        <taxon>Ustilaginomycotina</taxon>
        <taxon>Malasseziomycetes</taxon>
        <taxon>Malasseziales</taxon>
        <taxon>Malasseziaceae</taxon>
        <taxon>Malassezia</taxon>
    </lineage>
</organism>
<accession>A0AAF0EBV7</accession>
<evidence type="ECO:0000256" key="5">
    <source>
        <dbReference type="ARBA" id="ARBA00022824"/>
    </source>
</evidence>
<feature type="transmembrane region" description="Helical" evidence="10">
    <location>
        <begin position="331"/>
        <end position="350"/>
    </location>
</feature>
<feature type="transmembrane region" description="Helical" evidence="10">
    <location>
        <begin position="12"/>
        <end position="32"/>
    </location>
</feature>
<evidence type="ECO:0000256" key="2">
    <source>
        <dbReference type="ARBA" id="ARBA00004922"/>
    </source>
</evidence>
<evidence type="ECO:0000313" key="11">
    <source>
        <dbReference type="EMBL" id="WFD21680.1"/>
    </source>
</evidence>
<dbReference type="GO" id="GO:0005789">
    <property type="term" value="C:endoplasmic reticulum membrane"/>
    <property type="evidence" value="ECO:0007669"/>
    <property type="project" value="UniProtKB-SubCell"/>
</dbReference>
<feature type="transmembrane region" description="Helical" evidence="10">
    <location>
        <begin position="163"/>
        <end position="182"/>
    </location>
</feature>
<dbReference type="Pfam" id="PF04506">
    <property type="entry name" value="Rft-1"/>
    <property type="match status" value="1"/>
</dbReference>
<keyword evidence="10" id="KW-0813">Transport</keyword>
<evidence type="ECO:0000256" key="7">
    <source>
        <dbReference type="ARBA" id="ARBA00023136"/>
    </source>
</evidence>
<evidence type="ECO:0000256" key="3">
    <source>
        <dbReference type="ARBA" id="ARBA00010288"/>
    </source>
</evidence>
<reference evidence="11" key="1">
    <citation type="submission" date="2023-03" db="EMBL/GenBank/DDBJ databases">
        <title>Mating type loci evolution in Malassezia.</title>
        <authorList>
            <person name="Coelho M.A."/>
        </authorList>
    </citation>
    <scope>NUCLEOTIDE SEQUENCE</scope>
    <source>
        <strain evidence="11">CBS 12830</strain>
    </source>
</reference>
<dbReference type="PANTHER" id="PTHR13117">
    <property type="entry name" value="ENDOPLASMIC RETICULUM MULTISPAN TRANSMEMBRANE PROTEIN-RELATED"/>
    <property type="match status" value="1"/>
</dbReference>
<evidence type="ECO:0000256" key="8">
    <source>
        <dbReference type="ARBA" id="ARBA00044793"/>
    </source>
</evidence>
<evidence type="ECO:0000256" key="1">
    <source>
        <dbReference type="ARBA" id="ARBA00004477"/>
    </source>
</evidence>
<dbReference type="AlphaFoldDB" id="A0AAF0EBV7"/>
<evidence type="ECO:0000256" key="4">
    <source>
        <dbReference type="ARBA" id="ARBA00022692"/>
    </source>
</evidence>
<gene>
    <name evidence="11" type="primary">RFT1</name>
    <name evidence="11" type="ORF">MEQU1_000333</name>
</gene>
<dbReference type="EMBL" id="CP119900">
    <property type="protein sequence ID" value="WFD21680.1"/>
    <property type="molecule type" value="Genomic_DNA"/>
</dbReference>
<comment type="pathway">
    <text evidence="2">Protein modification; protein glycosylation.</text>
</comment>
<dbReference type="GO" id="GO:0006488">
    <property type="term" value="P:dolichol-linked oligosaccharide biosynthetic process"/>
    <property type="evidence" value="ECO:0007669"/>
    <property type="project" value="InterPro"/>
</dbReference>
<evidence type="ECO:0000313" key="12">
    <source>
        <dbReference type="Proteomes" id="UP001214415"/>
    </source>
</evidence>
<name>A0AAF0EBV7_9BASI</name>
<evidence type="ECO:0000256" key="9">
    <source>
        <dbReference type="ARBA" id="ARBA00045912"/>
    </source>
</evidence>
<dbReference type="InterPro" id="IPR007594">
    <property type="entry name" value="RFT1"/>
</dbReference>
<protein>
    <recommendedName>
        <fullName evidence="8 10">Man(5)GlcNAc(2)-PP-dolichol translocation protein RFT1</fullName>
    </recommendedName>
</protein>
<feature type="transmembrane region" description="Helical" evidence="10">
    <location>
        <begin position="202"/>
        <end position="225"/>
    </location>
</feature>
<feature type="transmembrane region" description="Helical" evidence="10">
    <location>
        <begin position="85"/>
        <end position="107"/>
    </location>
</feature>
<comment type="caution">
    <text evidence="10">Lacks conserved residue(s) required for the propagation of feature annotation.</text>
</comment>
<comment type="similarity">
    <text evidence="3 10">Belongs to the RFT1 family.</text>
</comment>
<comment type="function">
    <text evidence="9 10">Intramembrane glycolipid transporter that operates in the biosynthetic pathway of dolichol-linked oligosaccharides, the glycan precursors employed in protein asparagine (N)-glycosylation. The sequential addition of sugars to dolichol pyrophosphate produces dolichol-linked oligosaccharides containing fourteen sugars, including two GlcNAcs, nine mannoses and three glucoses. Once assembled, the oligosaccharide is transferred from the lipid to nascent proteins by oligosaccharyltransferases. The assembly of dolichol-linked oligosaccharides begins on the cytosolic side of the endoplasmic reticulum membrane and finishes in its lumen. RFT1 could mediate the translocation of the cytosolically oriented intermediate DolPP-GlcNAc2Man5, produced by ALG11, into the ER lumen where dolichol-linked oligosaccharides assembly continues. However, the intramembrane lipid transporter activity could not be confirmed in vitro.</text>
</comment>
<dbReference type="PANTHER" id="PTHR13117:SF5">
    <property type="entry name" value="PROTEIN RFT1 HOMOLOG"/>
    <property type="match status" value="1"/>
</dbReference>
<feature type="transmembrane region" description="Helical" evidence="10">
    <location>
        <begin position="370"/>
        <end position="390"/>
    </location>
</feature>
<keyword evidence="12" id="KW-1185">Reference proteome</keyword>
<evidence type="ECO:0000256" key="6">
    <source>
        <dbReference type="ARBA" id="ARBA00022989"/>
    </source>
</evidence>
<proteinExistence type="inferred from homology"/>
<evidence type="ECO:0000256" key="10">
    <source>
        <dbReference type="RuleBase" id="RU365067"/>
    </source>
</evidence>
<keyword evidence="7 10" id="KW-0472">Membrane</keyword>
<feature type="transmembrane region" description="Helical" evidence="10">
    <location>
        <begin position="402"/>
        <end position="426"/>
    </location>
</feature>
<feature type="transmembrane region" description="Helical" evidence="10">
    <location>
        <begin position="119"/>
        <end position="138"/>
    </location>
</feature>
<comment type="subcellular location">
    <subcellularLocation>
        <location evidence="1 10">Endoplasmic reticulum membrane</location>
        <topology evidence="1 10">Multi-pass membrane protein</topology>
    </subcellularLocation>
</comment>
<dbReference type="GO" id="GO:0034203">
    <property type="term" value="P:glycolipid translocation"/>
    <property type="evidence" value="ECO:0007669"/>
    <property type="project" value="TreeGrafter"/>
</dbReference>
<keyword evidence="4 10" id="KW-0812">Transmembrane</keyword>
<sequence>MAPAAGGSSARALLLLQIGVRLLTFVLNQLLIRTVNPAVFGAANVQLELVLSVVVSLARDGVRAAILRRQATLSTPATARALHNLALLPIAAGSVLAAAVGGAYLRYMAPPSLWAEGGAALPVSVALYGLGALLELMAEPLHTRALGLPQYVRIRIGMEAGGVLARAMVHVLLLQPACLLWMRVHCAPYLAVPVSEFPWALLAFGLARAAYGAAFLAMACASVAWRTSVRAMAHTLWPTRQEPWFDAPDTRALVRVTTAQAALKLALTEGDKLALTKLTSLAHQGGYALASNYGSILARTLFQPLEESARLQLSQGTDERAKARAATLLQALLRVHVLLGGALVAFGPPLAHAALRIVAGAQWAEPPSPAAPILATYCYYLPVMGVNGLVEAFVQAVAPPHVLAWYSRVLVLSSVAFVAVLYAAQAPVLSKYLGAESAIVWANVTALGVRAGASYRYVVHYFGPTPYRSQVAWSALRPRVRTLGLLVLCAAVLRSSAIQAQSAAVQLGTGVALASVLLVQAWRTCIDALAVLR</sequence>
<keyword evidence="5 10" id="KW-0256">Endoplasmic reticulum</keyword>
<keyword evidence="6 10" id="KW-1133">Transmembrane helix</keyword>